<evidence type="ECO:0000313" key="5">
    <source>
        <dbReference type="EMBL" id="MBB4681298.1"/>
    </source>
</evidence>
<evidence type="ECO:0000256" key="1">
    <source>
        <dbReference type="ARBA" id="ARBA00022630"/>
    </source>
</evidence>
<keyword evidence="6" id="KW-1185">Reference proteome</keyword>
<sequence length="380" mass="39858">MDLQFMAADRDVCDELAPGLRAELAGLSLAEREADDGKAIQLFRACNGTNLVVPKEYGGSGGTAVQAMHVMRALGALAPSMAVATMMHHFSIGTLYSMTAAIGDQVGLDPTLLHRIAADRLLLASGFAEGNTDQDILRPTLRAERVDGGYLVNGVKKPCSLSRSMDLLSASVAVPTGEGESDFGLILMPALTTGLSVHPFWSTFALAGAESHEVRLTDVFLTEDQLVRTTPELAGRMLELQILGLIWFQLSVCSVYSGLAGALVDRVLHRGRGSAADRAALLIRHQSAALLTEGLARRIDAGETGVDTLGAALVARHTVQHLVTGTASLAAELLGGMAFISASEVAYLVAAAHAVAFHPPSRTSTVETILGHLSSARDAA</sequence>
<dbReference type="InterPro" id="IPR036250">
    <property type="entry name" value="AcylCo_DH-like_C"/>
</dbReference>
<comment type="caution">
    <text evidence="5">The sequence shown here is derived from an EMBL/GenBank/DDBJ whole genome shotgun (WGS) entry which is preliminary data.</text>
</comment>
<evidence type="ECO:0000256" key="2">
    <source>
        <dbReference type="ARBA" id="ARBA00022827"/>
    </source>
</evidence>
<evidence type="ECO:0000259" key="4">
    <source>
        <dbReference type="Pfam" id="PF02771"/>
    </source>
</evidence>
<feature type="domain" description="Acyl-CoA dehydrogenase/oxidase N-terminal" evidence="4">
    <location>
        <begin position="49"/>
        <end position="94"/>
    </location>
</feature>
<dbReference type="AlphaFoldDB" id="A0A7W7CHG5"/>
<gene>
    <name evidence="5" type="ORF">HNR67_007416</name>
</gene>
<dbReference type="InterPro" id="IPR013786">
    <property type="entry name" value="AcylCoA_DH/ox_N"/>
</dbReference>
<dbReference type="Proteomes" id="UP000533598">
    <property type="component" value="Unassembled WGS sequence"/>
</dbReference>
<name>A0A7W7CHG5_9PSEU</name>
<dbReference type="Gene3D" id="1.10.540.10">
    <property type="entry name" value="Acyl-CoA dehydrogenase/oxidase, N-terminal domain"/>
    <property type="match status" value="1"/>
</dbReference>
<dbReference type="EMBL" id="JACHMH010000001">
    <property type="protein sequence ID" value="MBB4681298.1"/>
    <property type="molecule type" value="Genomic_DNA"/>
</dbReference>
<dbReference type="InterPro" id="IPR037069">
    <property type="entry name" value="AcylCoA_DH/ox_N_sf"/>
</dbReference>
<dbReference type="GO" id="GO:0050660">
    <property type="term" value="F:flavin adenine dinucleotide binding"/>
    <property type="evidence" value="ECO:0007669"/>
    <property type="project" value="InterPro"/>
</dbReference>
<dbReference type="PANTHER" id="PTHR43884:SF20">
    <property type="entry name" value="ACYL-COA DEHYDROGENASE FADE28"/>
    <property type="match status" value="1"/>
</dbReference>
<dbReference type="PANTHER" id="PTHR43884">
    <property type="entry name" value="ACYL-COA DEHYDROGENASE"/>
    <property type="match status" value="1"/>
</dbReference>
<dbReference type="InterPro" id="IPR046373">
    <property type="entry name" value="Acyl-CoA_Oxase/DH_mid-dom_sf"/>
</dbReference>
<keyword evidence="1" id="KW-0285">Flavoprotein</keyword>
<dbReference type="GO" id="GO:0003995">
    <property type="term" value="F:acyl-CoA dehydrogenase activity"/>
    <property type="evidence" value="ECO:0007669"/>
    <property type="project" value="TreeGrafter"/>
</dbReference>
<dbReference type="Pfam" id="PF02771">
    <property type="entry name" value="Acyl-CoA_dh_N"/>
    <property type="match status" value="1"/>
</dbReference>
<dbReference type="SUPFAM" id="SSF56645">
    <property type="entry name" value="Acyl-CoA dehydrogenase NM domain-like"/>
    <property type="match status" value="1"/>
</dbReference>
<dbReference type="SUPFAM" id="SSF47203">
    <property type="entry name" value="Acyl-CoA dehydrogenase C-terminal domain-like"/>
    <property type="match status" value="1"/>
</dbReference>
<keyword evidence="3" id="KW-0560">Oxidoreductase</keyword>
<keyword evidence="2" id="KW-0274">FAD</keyword>
<evidence type="ECO:0000256" key="3">
    <source>
        <dbReference type="ARBA" id="ARBA00023002"/>
    </source>
</evidence>
<reference evidence="5 6" key="1">
    <citation type="submission" date="2020-08" db="EMBL/GenBank/DDBJ databases">
        <title>Sequencing the genomes of 1000 actinobacteria strains.</title>
        <authorList>
            <person name="Klenk H.-P."/>
        </authorList>
    </citation>
    <scope>NUCLEOTIDE SEQUENCE [LARGE SCALE GENOMIC DNA]</scope>
    <source>
        <strain evidence="5 6">DSM 44230</strain>
    </source>
</reference>
<dbReference type="Gene3D" id="2.40.110.10">
    <property type="entry name" value="Butyryl-CoA Dehydrogenase, subunit A, domain 2"/>
    <property type="match status" value="1"/>
</dbReference>
<organism evidence="5 6">
    <name type="scientific">Crossiella cryophila</name>
    <dbReference type="NCBI Taxonomy" id="43355"/>
    <lineage>
        <taxon>Bacteria</taxon>
        <taxon>Bacillati</taxon>
        <taxon>Actinomycetota</taxon>
        <taxon>Actinomycetes</taxon>
        <taxon>Pseudonocardiales</taxon>
        <taxon>Pseudonocardiaceae</taxon>
        <taxon>Crossiella</taxon>
    </lineage>
</organism>
<evidence type="ECO:0000313" key="6">
    <source>
        <dbReference type="Proteomes" id="UP000533598"/>
    </source>
</evidence>
<dbReference type="InterPro" id="IPR009100">
    <property type="entry name" value="AcylCoA_DH/oxidase_NM_dom_sf"/>
</dbReference>
<dbReference type="RefSeq" id="WP_185007769.1">
    <property type="nucleotide sequence ID" value="NZ_BAAAUI010000071.1"/>
</dbReference>
<accession>A0A7W7CHG5</accession>
<protein>
    <submittedName>
        <fullName evidence="5">Alkylation response protein AidB-like acyl-CoA dehydrogenase</fullName>
    </submittedName>
</protein>
<proteinExistence type="predicted"/>